<keyword evidence="2" id="KW-1185">Reference proteome</keyword>
<gene>
    <name evidence="1" type="ORF">KK1_016927</name>
</gene>
<dbReference type="OMA" id="LEISHYF"/>
<organism evidence="1 2">
    <name type="scientific">Cajanus cajan</name>
    <name type="common">Pigeon pea</name>
    <name type="synonym">Cajanus indicus</name>
    <dbReference type="NCBI Taxonomy" id="3821"/>
    <lineage>
        <taxon>Eukaryota</taxon>
        <taxon>Viridiplantae</taxon>
        <taxon>Streptophyta</taxon>
        <taxon>Embryophyta</taxon>
        <taxon>Tracheophyta</taxon>
        <taxon>Spermatophyta</taxon>
        <taxon>Magnoliopsida</taxon>
        <taxon>eudicotyledons</taxon>
        <taxon>Gunneridae</taxon>
        <taxon>Pentapetalae</taxon>
        <taxon>rosids</taxon>
        <taxon>fabids</taxon>
        <taxon>Fabales</taxon>
        <taxon>Fabaceae</taxon>
        <taxon>Papilionoideae</taxon>
        <taxon>50 kb inversion clade</taxon>
        <taxon>NPAAA clade</taxon>
        <taxon>indigoferoid/millettioid clade</taxon>
        <taxon>Phaseoleae</taxon>
        <taxon>Cajanus</taxon>
    </lineage>
</organism>
<dbReference type="Proteomes" id="UP000075243">
    <property type="component" value="Chromosome 8"/>
</dbReference>
<dbReference type="AlphaFoldDB" id="A0A151T5U0"/>
<name>A0A151T5U0_CAJCA</name>
<accession>A0A151T5U0</accession>
<dbReference type="Gramene" id="C.cajan_16445.t">
    <property type="protein sequence ID" value="C.cajan_16445.t.cds1"/>
    <property type="gene ID" value="C.cajan_16445"/>
</dbReference>
<reference evidence="1 2" key="1">
    <citation type="journal article" date="2012" name="Nat. Biotechnol.">
        <title>Draft genome sequence of pigeonpea (Cajanus cajan), an orphan legume crop of resource-poor farmers.</title>
        <authorList>
            <person name="Varshney R.K."/>
            <person name="Chen W."/>
            <person name="Li Y."/>
            <person name="Bharti A.K."/>
            <person name="Saxena R.K."/>
            <person name="Schlueter J.A."/>
            <person name="Donoghue M.T."/>
            <person name="Azam S."/>
            <person name="Fan G."/>
            <person name="Whaley A.M."/>
            <person name="Farmer A.D."/>
            <person name="Sheridan J."/>
            <person name="Iwata A."/>
            <person name="Tuteja R."/>
            <person name="Penmetsa R.V."/>
            <person name="Wu W."/>
            <person name="Upadhyaya H.D."/>
            <person name="Yang S.P."/>
            <person name="Shah T."/>
            <person name="Saxena K.B."/>
            <person name="Michael T."/>
            <person name="McCombie W.R."/>
            <person name="Yang B."/>
            <person name="Zhang G."/>
            <person name="Yang H."/>
            <person name="Wang J."/>
            <person name="Spillane C."/>
            <person name="Cook D.R."/>
            <person name="May G.D."/>
            <person name="Xu X."/>
            <person name="Jackson S.A."/>
        </authorList>
    </citation>
    <scope>NUCLEOTIDE SEQUENCE [LARGE SCALE GENOMIC DNA]</scope>
    <source>
        <strain evidence="2">cv. Asha</strain>
    </source>
</reference>
<protein>
    <recommendedName>
        <fullName evidence="3">Mitochondrial protein</fullName>
    </recommendedName>
</protein>
<dbReference type="EMBL" id="CM003610">
    <property type="protein sequence ID" value="KYP62395.1"/>
    <property type="molecule type" value="Genomic_DNA"/>
</dbReference>
<proteinExistence type="predicted"/>
<dbReference type="PANTHER" id="PTHR11439:SF470">
    <property type="entry name" value="CYSTEINE-RICH RLK (RECEPTOR-LIKE PROTEIN KINASE) 8"/>
    <property type="match status" value="1"/>
</dbReference>
<evidence type="ECO:0008006" key="3">
    <source>
        <dbReference type="Google" id="ProtNLM"/>
    </source>
</evidence>
<evidence type="ECO:0000313" key="2">
    <source>
        <dbReference type="Proteomes" id="UP000075243"/>
    </source>
</evidence>
<evidence type="ECO:0000313" key="1">
    <source>
        <dbReference type="EMBL" id="KYP62395.1"/>
    </source>
</evidence>
<sequence length="56" mass="6391">MLVSRPSSTPMDYSTRLHVISDSTLSDPSIYRRLVGRLIYLTTTRPDITYAVHHLS</sequence>
<dbReference type="PANTHER" id="PTHR11439">
    <property type="entry name" value="GAG-POL-RELATED RETROTRANSPOSON"/>
    <property type="match status" value="1"/>
</dbReference>